<dbReference type="KEGG" id="ctai:NCTC12078_01737"/>
<proteinExistence type="predicted"/>
<dbReference type="RefSeq" id="WP_130914213.1">
    <property type="nucleotide sequence ID" value="NZ_LR215974.1"/>
</dbReference>
<dbReference type="Proteomes" id="UP000290013">
    <property type="component" value="Chromosome"/>
</dbReference>
<protein>
    <recommendedName>
        <fullName evidence="3">Lipoprotein</fullName>
    </recommendedName>
</protein>
<sequence length="64" mass="7259">MKKYIILLSILLIGCNDNSDKTVIKAKNKTIDSLKAKLEDCKGQAKIMAEVLEEERIKQDSSYK</sequence>
<evidence type="ECO:0008006" key="3">
    <source>
        <dbReference type="Google" id="ProtNLM"/>
    </source>
</evidence>
<evidence type="ECO:0000313" key="1">
    <source>
        <dbReference type="EMBL" id="VFB03721.1"/>
    </source>
</evidence>
<dbReference type="AlphaFoldDB" id="A0A4U8WBK0"/>
<organism evidence="1 2">
    <name type="scientific">Chryseobacterium taihuense</name>
    <dbReference type="NCBI Taxonomy" id="1141221"/>
    <lineage>
        <taxon>Bacteria</taxon>
        <taxon>Pseudomonadati</taxon>
        <taxon>Bacteroidota</taxon>
        <taxon>Flavobacteriia</taxon>
        <taxon>Flavobacteriales</taxon>
        <taxon>Weeksellaceae</taxon>
        <taxon>Chryseobacterium group</taxon>
        <taxon>Chryseobacterium</taxon>
    </lineage>
</organism>
<dbReference type="EMBL" id="LR215974">
    <property type="protein sequence ID" value="VFB03721.1"/>
    <property type="molecule type" value="Genomic_DNA"/>
</dbReference>
<gene>
    <name evidence="1" type="ORF">NCTC12078_01737</name>
</gene>
<accession>A0A4U8WBK0</accession>
<evidence type="ECO:0000313" key="2">
    <source>
        <dbReference type="Proteomes" id="UP000290013"/>
    </source>
</evidence>
<reference evidence="1 2" key="1">
    <citation type="submission" date="2019-02" db="EMBL/GenBank/DDBJ databases">
        <authorList>
            <consortium name="Pathogen Informatics"/>
        </authorList>
    </citation>
    <scope>NUCLEOTIDE SEQUENCE [LARGE SCALE GENOMIC DNA]</scope>
    <source>
        <strain evidence="1 2">3012STDY6944375</strain>
    </source>
</reference>
<dbReference type="PROSITE" id="PS51257">
    <property type="entry name" value="PROKAR_LIPOPROTEIN"/>
    <property type="match status" value="1"/>
</dbReference>
<name>A0A4U8WBK0_9FLAO</name>